<dbReference type="Proteomes" id="UP000015453">
    <property type="component" value="Unassembled WGS sequence"/>
</dbReference>
<protein>
    <submittedName>
        <fullName evidence="1">Uncharacterized protein</fullName>
    </submittedName>
</protein>
<proteinExistence type="predicted"/>
<sequence length="98" mass="11498">MIFVSCSYQTGSRYFLGRVRPTASSQQKATERSHYIQLGERKQLWSHLDTWQDTRGRLPTGYCSPDKEQCQRRFCARSGAEATLWQKIVEQRRQLPQS</sequence>
<gene>
    <name evidence="1" type="ORF">M569_10163</name>
</gene>
<accession>S8DXC4</accession>
<evidence type="ECO:0000313" key="2">
    <source>
        <dbReference type="Proteomes" id="UP000015453"/>
    </source>
</evidence>
<evidence type="ECO:0000313" key="1">
    <source>
        <dbReference type="EMBL" id="EPS64617.1"/>
    </source>
</evidence>
<reference evidence="1 2" key="1">
    <citation type="journal article" date="2013" name="BMC Genomics">
        <title>The miniature genome of a carnivorous plant Genlisea aurea contains a low number of genes and short non-coding sequences.</title>
        <authorList>
            <person name="Leushkin E.V."/>
            <person name="Sutormin R.A."/>
            <person name="Nabieva E.R."/>
            <person name="Penin A.A."/>
            <person name="Kondrashov A.S."/>
            <person name="Logacheva M.D."/>
        </authorList>
    </citation>
    <scope>NUCLEOTIDE SEQUENCE [LARGE SCALE GENOMIC DNA]</scope>
</reference>
<keyword evidence="2" id="KW-1185">Reference proteome</keyword>
<dbReference type="EMBL" id="AUSU01004705">
    <property type="protein sequence ID" value="EPS64617.1"/>
    <property type="molecule type" value="Genomic_DNA"/>
</dbReference>
<organism evidence="1 2">
    <name type="scientific">Genlisea aurea</name>
    <dbReference type="NCBI Taxonomy" id="192259"/>
    <lineage>
        <taxon>Eukaryota</taxon>
        <taxon>Viridiplantae</taxon>
        <taxon>Streptophyta</taxon>
        <taxon>Embryophyta</taxon>
        <taxon>Tracheophyta</taxon>
        <taxon>Spermatophyta</taxon>
        <taxon>Magnoliopsida</taxon>
        <taxon>eudicotyledons</taxon>
        <taxon>Gunneridae</taxon>
        <taxon>Pentapetalae</taxon>
        <taxon>asterids</taxon>
        <taxon>lamiids</taxon>
        <taxon>Lamiales</taxon>
        <taxon>Lentibulariaceae</taxon>
        <taxon>Genlisea</taxon>
    </lineage>
</organism>
<name>S8DXC4_9LAMI</name>
<comment type="caution">
    <text evidence="1">The sequence shown here is derived from an EMBL/GenBank/DDBJ whole genome shotgun (WGS) entry which is preliminary data.</text>
</comment>
<dbReference type="AlphaFoldDB" id="S8DXC4"/>